<evidence type="ECO:0000259" key="1">
    <source>
        <dbReference type="PROSITE" id="PS50844"/>
    </source>
</evidence>
<dbReference type="PANTHER" id="PTHR42966:SF1">
    <property type="entry name" value="SIALIC ACID SYNTHASE"/>
    <property type="match status" value="1"/>
</dbReference>
<dbReference type="InterPro" id="IPR006190">
    <property type="entry name" value="SAF_AFP_Neu5Ac"/>
</dbReference>
<dbReference type="InterPro" id="IPR020007">
    <property type="entry name" value="NeuB/NeuA"/>
</dbReference>
<dbReference type="Gene3D" id="3.90.1210.10">
    <property type="entry name" value="Antifreeze-like/N-acetylneuraminic acid synthase C-terminal domain"/>
    <property type="match status" value="1"/>
</dbReference>
<feature type="domain" description="AFP-like" evidence="1">
    <location>
        <begin position="309"/>
        <end position="360"/>
    </location>
</feature>
<dbReference type="GO" id="GO:0047444">
    <property type="term" value="F:N-acylneuraminate-9-phosphate synthase activity"/>
    <property type="evidence" value="ECO:0007669"/>
    <property type="project" value="TreeGrafter"/>
</dbReference>
<dbReference type="InterPro" id="IPR036732">
    <property type="entry name" value="AFP_Neu5c_C_sf"/>
</dbReference>
<dbReference type="RefSeq" id="WP_074955166.1">
    <property type="nucleotide sequence ID" value="NZ_FPBV01000020.1"/>
</dbReference>
<accession>A0A1I7KXA6</accession>
<dbReference type="Proteomes" id="UP000183508">
    <property type="component" value="Unassembled WGS sequence"/>
</dbReference>
<dbReference type="EMBL" id="FPBV01000020">
    <property type="protein sequence ID" value="SFV01944.1"/>
    <property type="molecule type" value="Genomic_DNA"/>
</dbReference>
<dbReference type="AlphaFoldDB" id="A0A1I7KXA6"/>
<dbReference type="NCBIfam" id="TIGR03569">
    <property type="entry name" value="NeuB_NnaB"/>
    <property type="match status" value="1"/>
</dbReference>
<dbReference type="GO" id="GO:0016051">
    <property type="term" value="P:carbohydrate biosynthetic process"/>
    <property type="evidence" value="ECO:0007669"/>
    <property type="project" value="InterPro"/>
</dbReference>
<dbReference type="PROSITE" id="PS50844">
    <property type="entry name" value="AFP_LIKE"/>
    <property type="match status" value="1"/>
</dbReference>
<dbReference type="InterPro" id="IPR013974">
    <property type="entry name" value="SAF"/>
</dbReference>
<gene>
    <name evidence="2" type="ORF">SAMN05421543_12056</name>
</gene>
<dbReference type="SUPFAM" id="SSF51569">
    <property type="entry name" value="Aldolase"/>
    <property type="match status" value="1"/>
</dbReference>
<organism evidence="2 3">
    <name type="scientific">Alicyclobacillus macrosporangiidus</name>
    <dbReference type="NCBI Taxonomy" id="392015"/>
    <lineage>
        <taxon>Bacteria</taxon>
        <taxon>Bacillati</taxon>
        <taxon>Bacillota</taxon>
        <taxon>Bacilli</taxon>
        <taxon>Bacillales</taxon>
        <taxon>Alicyclobacillaceae</taxon>
        <taxon>Alicyclobacillus</taxon>
    </lineage>
</organism>
<dbReference type="PANTHER" id="PTHR42966">
    <property type="entry name" value="N-ACETYLNEURAMINATE SYNTHASE"/>
    <property type="match status" value="1"/>
</dbReference>
<dbReference type="InterPro" id="IPR013132">
    <property type="entry name" value="PseI/NeuA/B-like_N"/>
</dbReference>
<dbReference type="OrthoDB" id="9814210at2"/>
<evidence type="ECO:0000313" key="3">
    <source>
        <dbReference type="Proteomes" id="UP000183508"/>
    </source>
</evidence>
<dbReference type="Pfam" id="PF03102">
    <property type="entry name" value="NeuB"/>
    <property type="match status" value="1"/>
</dbReference>
<dbReference type="Pfam" id="PF08666">
    <property type="entry name" value="SAF"/>
    <property type="match status" value="1"/>
</dbReference>
<evidence type="ECO:0000313" key="2">
    <source>
        <dbReference type="EMBL" id="SFV01944.1"/>
    </source>
</evidence>
<dbReference type="InterPro" id="IPR013785">
    <property type="entry name" value="Aldolase_TIM"/>
</dbReference>
<sequence>MAHSRTLIVAEIGVNHNGSLDLAKQLVDAAVAAGADAVKFQTFLSENLVRTDAPKPEYQRQTTVANESQYDMLRRFQLSAEAYRQLHAHCQHRQIGFLSTPFDNESVELLVRDLGVSMLKISSGDVTNAPLLLKAAQSQRKVILSTGMCTLGEVEQALAVLAFGFTQPPGARPSLSEMRRVYSSEAGQRALAERVILLHATSEYPAPFRDVNLRAMDTLAAAFQLPVGLSDHTPGIAVAVAAVARGAVVIEKHLTLDRTMEGPDHRASLEPDEFHTLVQAVRQVEDALGSPAKLPTMGEQKTAELVRRSIVAARLIQTGEVYSEDNLAVKRPGHGLSPMYYWELIGKTAAKTFHKDEMIR</sequence>
<keyword evidence="3" id="KW-1185">Reference proteome</keyword>
<dbReference type="STRING" id="392015.SAMN05421543_12056"/>
<dbReference type="eggNOG" id="COG2089">
    <property type="taxonomic scope" value="Bacteria"/>
</dbReference>
<reference evidence="3" key="1">
    <citation type="submission" date="2016-10" db="EMBL/GenBank/DDBJ databases">
        <authorList>
            <person name="Varghese N."/>
        </authorList>
    </citation>
    <scope>NUCLEOTIDE SEQUENCE [LARGE SCALE GENOMIC DNA]</scope>
    <source>
        <strain evidence="3">DSM 17980</strain>
    </source>
</reference>
<protein>
    <submittedName>
        <fullName evidence="2">N-acetylneuraminate synthase</fullName>
    </submittedName>
</protein>
<dbReference type="InterPro" id="IPR057736">
    <property type="entry name" value="SAF_PseI/NeuA/NeuB"/>
</dbReference>
<dbReference type="CDD" id="cd11615">
    <property type="entry name" value="SAF_NeuB_like"/>
    <property type="match status" value="1"/>
</dbReference>
<name>A0A1I7KXA6_9BACL</name>
<dbReference type="InterPro" id="IPR051690">
    <property type="entry name" value="PseI-like"/>
</dbReference>
<dbReference type="Gene3D" id="3.20.20.70">
    <property type="entry name" value="Aldolase class I"/>
    <property type="match status" value="1"/>
</dbReference>
<dbReference type="SUPFAM" id="SSF51269">
    <property type="entry name" value="AFP III-like domain"/>
    <property type="match status" value="1"/>
</dbReference>
<proteinExistence type="predicted"/>